<dbReference type="AlphaFoldDB" id="A0A7K3TBF6"/>
<feature type="region of interest" description="Disordered" evidence="1">
    <location>
        <begin position="117"/>
        <end position="142"/>
    </location>
</feature>
<sequence length="825" mass="88965">MCGAGPLRMPSAGGTYVCLGFPAGGGGAVLRRASCGKVKVMARKGWRRIVGAVASVSALASLAAVAPSALADETGAVSGVGSFDGAVAQSPTMSQAQQQTDAARKALKEKNDKLQAEYDARQQSQPDTGAREASQVNYGKPSGPVYIGLSTSRWDEKTQQDVSLWKPGDNSMVPYINVTVKGLESGVEYCTDLSQYNYDGVGYSDGYSNACAKASGSTATFKIYLSEVHAESEGFSGKYKTDPVRLYAHVAKRSDIVRGEYSESTSDKLVVSDKTGVLVNFKKLSDVVSISNLRVEDIGAQTVGLKYDYKLDAALKDKVAQICLTTEVYRGYSLDVVKNAQTNGTGTAWGAPEYCGGSDVVSDNDTSADADAKREDLHKIRTGTWSGTVNGKAATIATYTYQSWTRFNTHDLSELGGKLSGTVDDATVTMLNPSTKYGNWGGSNAYAVIQDMIKKKETHRTDPWSSLQTYLQVKFTDGTFFGTNGSGWWGYDDDAAYKKQSVPEFTTKSLAASAESSLTAGNANNVNGSNGGVATAKSKYRIYIDNLSKECKALANKGESMCSWAAYIYSSPTRLSTPDGQNALVRKEPQSGRYYVDVNTPAGYQGTHKIALFNQDAKLQGWTSVRFPVSKFDDVTSKTPHAADIQWLAGTAITEGWKNKKGGFDYRGMNSVTRQDMAAFLYRLAGSPSFDVSKAGNPFRDVTSRTPHYKEILWLASTGVTTGWAERDGSRTFRGMNSVVRQDMAAFLRRLADYEKASPALGADVAFGDVSASTPHSADIAWLAKTGVTTGWTERDGSRTYRGMRPVVRQDMAAFLHRMNANVLK</sequence>
<evidence type="ECO:0000256" key="1">
    <source>
        <dbReference type="SAM" id="MobiDB-lite"/>
    </source>
</evidence>
<name>A0A7K3TBF6_9BIFI</name>
<dbReference type="Proteomes" id="UP000469943">
    <property type="component" value="Unassembled WGS sequence"/>
</dbReference>
<comment type="caution">
    <text evidence="4">The sequence shown here is derived from an EMBL/GenBank/DDBJ whole genome shotgun (WGS) entry which is preliminary data.</text>
</comment>
<organism evidence="4 5">
    <name type="scientific">Bifidobacterium ramosum</name>
    <dbReference type="NCBI Taxonomy" id="1798158"/>
    <lineage>
        <taxon>Bacteria</taxon>
        <taxon>Bacillati</taxon>
        <taxon>Actinomycetota</taxon>
        <taxon>Actinomycetes</taxon>
        <taxon>Bifidobacteriales</taxon>
        <taxon>Bifidobacteriaceae</taxon>
        <taxon>Bifidobacterium</taxon>
    </lineage>
</organism>
<protein>
    <recommendedName>
        <fullName evidence="3">SLH domain-containing protein</fullName>
    </recommendedName>
</protein>
<proteinExistence type="predicted"/>
<gene>
    <name evidence="4" type="ORF">GFD24_04645</name>
</gene>
<keyword evidence="2" id="KW-1133">Transmembrane helix</keyword>
<keyword evidence="2" id="KW-0812">Transmembrane</keyword>
<keyword evidence="2" id="KW-0472">Membrane</keyword>
<reference evidence="4 5" key="1">
    <citation type="submission" date="2019-10" db="EMBL/GenBank/DDBJ databases">
        <title>Bifidobacterium from non-human primates.</title>
        <authorList>
            <person name="Modesto M."/>
        </authorList>
    </citation>
    <scope>NUCLEOTIDE SEQUENCE [LARGE SCALE GENOMIC DNA]</scope>
    <source>
        <strain evidence="4 5">TREM</strain>
    </source>
</reference>
<dbReference type="PROSITE" id="PS51272">
    <property type="entry name" value="SLH"/>
    <property type="match status" value="3"/>
</dbReference>
<evidence type="ECO:0000256" key="2">
    <source>
        <dbReference type="SAM" id="Phobius"/>
    </source>
</evidence>
<evidence type="ECO:0000313" key="5">
    <source>
        <dbReference type="Proteomes" id="UP000469943"/>
    </source>
</evidence>
<evidence type="ECO:0000259" key="3">
    <source>
        <dbReference type="PROSITE" id="PS51272"/>
    </source>
</evidence>
<evidence type="ECO:0000313" key="4">
    <source>
        <dbReference type="EMBL" id="NEG71514.1"/>
    </source>
</evidence>
<feature type="domain" description="SLH" evidence="3">
    <location>
        <begin position="763"/>
        <end position="825"/>
    </location>
</feature>
<feature type="transmembrane region" description="Helical" evidence="2">
    <location>
        <begin position="49"/>
        <end position="70"/>
    </location>
</feature>
<feature type="domain" description="SLH" evidence="3">
    <location>
        <begin position="628"/>
        <end position="694"/>
    </location>
</feature>
<dbReference type="EMBL" id="WHZX01000002">
    <property type="protein sequence ID" value="NEG71514.1"/>
    <property type="molecule type" value="Genomic_DNA"/>
</dbReference>
<dbReference type="InterPro" id="IPR001119">
    <property type="entry name" value="SLH_dom"/>
</dbReference>
<feature type="domain" description="SLH" evidence="3">
    <location>
        <begin position="695"/>
        <end position="762"/>
    </location>
</feature>
<accession>A0A7K3TBF6</accession>